<dbReference type="InterPro" id="IPR005471">
    <property type="entry name" value="Tscrpt_reg_IclR_N"/>
</dbReference>
<dbReference type="Proteomes" id="UP000193964">
    <property type="component" value="Unassembled WGS sequence"/>
</dbReference>
<reference evidence="6 7" key="1">
    <citation type="submission" date="2016-01" db="EMBL/GenBank/DDBJ databases">
        <title>The new phylogeny of the genus Mycobacterium.</title>
        <authorList>
            <person name="Tarcisio F."/>
            <person name="Conor M."/>
            <person name="Antonella G."/>
            <person name="Elisabetta G."/>
            <person name="Giulia F.S."/>
            <person name="Sara T."/>
            <person name="Anna F."/>
            <person name="Clotilde B."/>
            <person name="Roberto B."/>
            <person name="Veronica D.S."/>
            <person name="Fabio R."/>
            <person name="Monica P."/>
            <person name="Olivier J."/>
            <person name="Enrico T."/>
            <person name="Nicola S."/>
        </authorList>
    </citation>
    <scope>NUCLEOTIDE SEQUENCE [LARGE SCALE GENOMIC DNA]</scope>
    <source>
        <strain evidence="6 7">ATCC 700010</strain>
    </source>
</reference>
<evidence type="ECO:0000313" key="7">
    <source>
        <dbReference type="Proteomes" id="UP000193964"/>
    </source>
</evidence>
<feature type="domain" description="HTH iclR-type" evidence="4">
    <location>
        <begin position="12"/>
        <end position="72"/>
    </location>
</feature>
<sequence>MATQTSKSTSNMRSLERAFDVLGVLQEAKQPLRLSEVARHCGLHIATVQRILNVLLDRGYAARSGDSYTAGPAALAVAHAFMVTSPLNLLAQTTLQQLAATTGLTASLYVRVENSRVLVARVESSSPLSYVLPVGERLPLYLGSAGKIFLAELATEEIDAILPRSGRIDLASGSSVTKDELLAQLEKIRSDGHAVSISERTYGIASITAPVRAVDGTLAAVLGVTGPADELADPQIARLVTEVRRAANALGARIPTTG</sequence>
<evidence type="ECO:0000256" key="3">
    <source>
        <dbReference type="ARBA" id="ARBA00023163"/>
    </source>
</evidence>
<comment type="caution">
    <text evidence="6">The sequence shown here is derived from an EMBL/GenBank/DDBJ whole genome shotgun (WGS) entry which is preliminary data.</text>
</comment>
<dbReference type="InterPro" id="IPR036388">
    <property type="entry name" value="WH-like_DNA-bd_sf"/>
</dbReference>
<keyword evidence="3" id="KW-0804">Transcription</keyword>
<dbReference type="PANTHER" id="PTHR30136">
    <property type="entry name" value="HELIX-TURN-HELIX TRANSCRIPTIONAL REGULATOR, ICLR FAMILY"/>
    <property type="match status" value="1"/>
</dbReference>
<dbReference type="Gene3D" id="3.30.450.40">
    <property type="match status" value="1"/>
</dbReference>
<evidence type="ECO:0000256" key="1">
    <source>
        <dbReference type="ARBA" id="ARBA00023015"/>
    </source>
</evidence>
<dbReference type="SUPFAM" id="SSF55781">
    <property type="entry name" value="GAF domain-like"/>
    <property type="match status" value="1"/>
</dbReference>
<dbReference type="SUPFAM" id="SSF46785">
    <property type="entry name" value="Winged helix' DNA-binding domain"/>
    <property type="match status" value="1"/>
</dbReference>
<feature type="domain" description="IclR-ED" evidence="5">
    <location>
        <begin position="73"/>
        <end position="256"/>
    </location>
</feature>
<dbReference type="InterPro" id="IPR036390">
    <property type="entry name" value="WH_DNA-bd_sf"/>
</dbReference>
<dbReference type="GO" id="GO:0003677">
    <property type="term" value="F:DNA binding"/>
    <property type="evidence" value="ECO:0007669"/>
    <property type="project" value="UniProtKB-KW"/>
</dbReference>
<dbReference type="GO" id="GO:0003700">
    <property type="term" value="F:DNA-binding transcription factor activity"/>
    <property type="evidence" value="ECO:0007669"/>
    <property type="project" value="TreeGrafter"/>
</dbReference>
<dbReference type="OrthoDB" id="60629at2"/>
<dbReference type="Gene3D" id="1.10.10.10">
    <property type="entry name" value="Winged helix-like DNA-binding domain superfamily/Winged helix DNA-binding domain"/>
    <property type="match status" value="1"/>
</dbReference>
<accession>A0A1X2F299</accession>
<evidence type="ECO:0000256" key="2">
    <source>
        <dbReference type="ARBA" id="ARBA00023125"/>
    </source>
</evidence>
<dbReference type="AlphaFoldDB" id="A0A1X2F299"/>
<evidence type="ECO:0000259" key="5">
    <source>
        <dbReference type="PROSITE" id="PS51078"/>
    </source>
</evidence>
<name>A0A1X2F299_9MYCO</name>
<dbReference type="GO" id="GO:0045892">
    <property type="term" value="P:negative regulation of DNA-templated transcription"/>
    <property type="evidence" value="ECO:0007669"/>
    <property type="project" value="TreeGrafter"/>
</dbReference>
<evidence type="ECO:0000313" key="6">
    <source>
        <dbReference type="EMBL" id="ORX12542.1"/>
    </source>
</evidence>
<dbReference type="InterPro" id="IPR050707">
    <property type="entry name" value="HTH_MetabolicPath_Reg"/>
</dbReference>
<dbReference type="PANTHER" id="PTHR30136:SF35">
    <property type="entry name" value="HTH-TYPE TRANSCRIPTIONAL REGULATOR RV1719"/>
    <property type="match status" value="1"/>
</dbReference>
<dbReference type="RefSeq" id="WP_085146229.1">
    <property type="nucleotide sequence ID" value="NZ_JACKUA010000030.1"/>
</dbReference>
<dbReference type="PROSITE" id="PS51077">
    <property type="entry name" value="HTH_ICLR"/>
    <property type="match status" value="1"/>
</dbReference>
<dbReference type="Pfam" id="PF09339">
    <property type="entry name" value="HTH_IclR"/>
    <property type="match status" value="1"/>
</dbReference>
<protein>
    <submittedName>
        <fullName evidence="6">IclR family transcriptional regulator</fullName>
    </submittedName>
</protein>
<dbReference type="Pfam" id="PF01614">
    <property type="entry name" value="IclR_C"/>
    <property type="match status" value="1"/>
</dbReference>
<dbReference type="SMART" id="SM00346">
    <property type="entry name" value="HTH_ICLR"/>
    <property type="match status" value="1"/>
</dbReference>
<keyword evidence="2" id="KW-0238">DNA-binding</keyword>
<dbReference type="EMBL" id="LQQA01000029">
    <property type="protein sequence ID" value="ORX12542.1"/>
    <property type="molecule type" value="Genomic_DNA"/>
</dbReference>
<dbReference type="InterPro" id="IPR014757">
    <property type="entry name" value="Tscrpt_reg_IclR_C"/>
</dbReference>
<organism evidence="6 7">
    <name type="scientific">Mycolicibacterium wolinskyi</name>
    <dbReference type="NCBI Taxonomy" id="59750"/>
    <lineage>
        <taxon>Bacteria</taxon>
        <taxon>Bacillati</taxon>
        <taxon>Actinomycetota</taxon>
        <taxon>Actinomycetes</taxon>
        <taxon>Mycobacteriales</taxon>
        <taxon>Mycobacteriaceae</taxon>
        <taxon>Mycolicibacterium</taxon>
    </lineage>
</organism>
<dbReference type="InterPro" id="IPR029016">
    <property type="entry name" value="GAF-like_dom_sf"/>
</dbReference>
<keyword evidence="1" id="KW-0805">Transcription regulation</keyword>
<gene>
    <name evidence="6" type="ORF">AWC31_31775</name>
</gene>
<evidence type="ECO:0000259" key="4">
    <source>
        <dbReference type="PROSITE" id="PS51077"/>
    </source>
</evidence>
<proteinExistence type="predicted"/>
<dbReference type="PROSITE" id="PS51078">
    <property type="entry name" value="ICLR_ED"/>
    <property type="match status" value="1"/>
</dbReference>